<keyword evidence="3" id="KW-0597">Phosphoprotein</keyword>
<reference evidence="5 6" key="1">
    <citation type="submission" date="2019-05" db="EMBL/GenBank/DDBJ databases">
        <title>Thiomicrorhabdus sediminis sp. nov, a novel sulfur-oxidizing bacterium isolated from coastal sediment.</title>
        <authorList>
            <person name="Liu X."/>
        </authorList>
    </citation>
    <scope>NUCLEOTIDE SEQUENCE [LARGE SCALE GENOMIC DNA]</scope>
    <source>
        <strain evidence="5 6">G1</strain>
    </source>
</reference>
<dbReference type="PROSITE" id="PS50109">
    <property type="entry name" value="HIS_KIN"/>
    <property type="match status" value="1"/>
</dbReference>
<protein>
    <recommendedName>
        <fullName evidence="2">histidine kinase</fullName>
        <ecNumber evidence="2">2.7.13.3</ecNumber>
    </recommendedName>
</protein>
<dbReference type="EMBL" id="CP040602">
    <property type="protein sequence ID" value="QCU89305.1"/>
    <property type="molecule type" value="Genomic_DNA"/>
</dbReference>
<dbReference type="EC" id="2.7.13.3" evidence="2"/>
<dbReference type="CDD" id="cd00075">
    <property type="entry name" value="HATPase"/>
    <property type="match status" value="1"/>
</dbReference>
<feature type="domain" description="Histidine kinase" evidence="4">
    <location>
        <begin position="30"/>
        <end position="262"/>
    </location>
</feature>
<accession>A0A4P9K3A4</accession>
<dbReference type="InterPro" id="IPR005467">
    <property type="entry name" value="His_kinase_dom"/>
</dbReference>
<dbReference type="CDD" id="cd00082">
    <property type="entry name" value="HisKA"/>
    <property type="match status" value="1"/>
</dbReference>
<comment type="catalytic activity">
    <reaction evidence="1">
        <text>ATP + protein L-histidine = ADP + protein N-phospho-L-histidine.</text>
        <dbReference type="EC" id="2.7.13.3"/>
    </reaction>
</comment>
<keyword evidence="5" id="KW-0418">Kinase</keyword>
<keyword evidence="5" id="KW-0808">Transferase</keyword>
<dbReference type="InterPro" id="IPR004358">
    <property type="entry name" value="Sig_transdc_His_kin-like_C"/>
</dbReference>
<name>A0A4P9K3A4_9GAMM</name>
<organism evidence="5 6">
    <name type="scientific">Thiomicrorhabdus sediminis</name>
    <dbReference type="NCBI Taxonomy" id="2580412"/>
    <lineage>
        <taxon>Bacteria</taxon>
        <taxon>Pseudomonadati</taxon>
        <taxon>Pseudomonadota</taxon>
        <taxon>Gammaproteobacteria</taxon>
        <taxon>Thiotrichales</taxon>
        <taxon>Piscirickettsiaceae</taxon>
        <taxon>Thiomicrorhabdus</taxon>
    </lineage>
</organism>
<dbReference type="AlphaFoldDB" id="A0A4P9K3A4"/>
<evidence type="ECO:0000256" key="3">
    <source>
        <dbReference type="ARBA" id="ARBA00022553"/>
    </source>
</evidence>
<dbReference type="SMART" id="SM00387">
    <property type="entry name" value="HATPase_c"/>
    <property type="match status" value="1"/>
</dbReference>
<evidence type="ECO:0000256" key="2">
    <source>
        <dbReference type="ARBA" id="ARBA00012438"/>
    </source>
</evidence>
<dbReference type="OrthoDB" id="2521613at2"/>
<dbReference type="SUPFAM" id="SSF47384">
    <property type="entry name" value="Homodimeric domain of signal transducing histidine kinase"/>
    <property type="match status" value="1"/>
</dbReference>
<dbReference type="Pfam" id="PF02518">
    <property type="entry name" value="HATPase_c"/>
    <property type="match status" value="1"/>
</dbReference>
<dbReference type="PANTHER" id="PTHR43065:SF42">
    <property type="entry name" value="TWO-COMPONENT SENSOR PPRA"/>
    <property type="match status" value="1"/>
</dbReference>
<evidence type="ECO:0000313" key="6">
    <source>
        <dbReference type="Proteomes" id="UP000304864"/>
    </source>
</evidence>
<dbReference type="KEGG" id="thig:FE785_00995"/>
<sequence length="263" mass="29044">MTSTISNLEKAQTQLIESEKLASLGGLVAGIAHEVNTPLGIGLTSSSLLREKVDHLKNQVDNKQLTQTGLNSFIDEANQTCQILENNLFKAADLITNFKQLAVDQSSDQSYTFNVYDSLQATKVSLNHILKKQGIHTHIECSHSLKMFGNSGILSQIITNLLTNSASHAFENDSEDKQIHIRAESVYKKLIVEYTDNGIGMPEDVVKKIYEPFFTTKRGKGGSGLGMNLVYNLVVQKLKGQIDIKTAPNEGTTFTIEIPFDRE</sequence>
<evidence type="ECO:0000313" key="5">
    <source>
        <dbReference type="EMBL" id="QCU89305.1"/>
    </source>
</evidence>
<dbReference type="InterPro" id="IPR036890">
    <property type="entry name" value="HATPase_C_sf"/>
</dbReference>
<dbReference type="Proteomes" id="UP000304864">
    <property type="component" value="Chromosome"/>
</dbReference>
<dbReference type="InterPro" id="IPR036097">
    <property type="entry name" value="HisK_dim/P_sf"/>
</dbReference>
<gene>
    <name evidence="5" type="ORF">FE785_00995</name>
</gene>
<dbReference type="Gene3D" id="1.10.287.130">
    <property type="match status" value="1"/>
</dbReference>
<dbReference type="InterPro" id="IPR003661">
    <property type="entry name" value="HisK_dim/P_dom"/>
</dbReference>
<evidence type="ECO:0000259" key="4">
    <source>
        <dbReference type="PROSITE" id="PS50109"/>
    </source>
</evidence>
<keyword evidence="6" id="KW-1185">Reference proteome</keyword>
<dbReference type="PANTHER" id="PTHR43065">
    <property type="entry name" value="SENSOR HISTIDINE KINASE"/>
    <property type="match status" value="1"/>
</dbReference>
<dbReference type="Gene3D" id="3.30.565.10">
    <property type="entry name" value="Histidine kinase-like ATPase, C-terminal domain"/>
    <property type="match status" value="1"/>
</dbReference>
<dbReference type="GO" id="GO:0000155">
    <property type="term" value="F:phosphorelay sensor kinase activity"/>
    <property type="evidence" value="ECO:0007669"/>
    <property type="project" value="InterPro"/>
</dbReference>
<dbReference type="PRINTS" id="PR00344">
    <property type="entry name" value="BCTRLSENSOR"/>
</dbReference>
<proteinExistence type="predicted"/>
<evidence type="ECO:0000256" key="1">
    <source>
        <dbReference type="ARBA" id="ARBA00000085"/>
    </source>
</evidence>
<dbReference type="InterPro" id="IPR003594">
    <property type="entry name" value="HATPase_dom"/>
</dbReference>
<dbReference type="SUPFAM" id="SSF55874">
    <property type="entry name" value="ATPase domain of HSP90 chaperone/DNA topoisomerase II/histidine kinase"/>
    <property type="match status" value="1"/>
</dbReference>